<reference evidence="1" key="2">
    <citation type="submission" date="2015-06" db="UniProtKB">
        <authorList>
            <consortium name="EnsemblMetazoa"/>
        </authorList>
    </citation>
    <scope>IDENTIFICATION</scope>
</reference>
<evidence type="ECO:0000313" key="2">
    <source>
        <dbReference type="Proteomes" id="UP000015104"/>
    </source>
</evidence>
<organism evidence="1 2">
    <name type="scientific">Tetranychus urticae</name>
    <name type="common">Two-spotted spider mite</name>
    <dbReference type="NCBI Taxonomy" id="32264"/>
    <lineage>
        <taxon>Eukaryota</taxon>
        <taxon>Metazoa</taxon>
        <taxon>Ecdysozoa</taxon>
        <taxon>Arthropoda</taxon>
        <taxon>Chelicerata</taxon>
        <taxon>Arachnida</taxon>
        <taxon>Acari</taxon>
        <taxon>Acariformes</taxon>
        <taxon>Trombidiformes</taxon>
        <taxon>Prostigmata</taxon>
        <taxon>Eleutherengona</taxon>
        <taxon>Raphignathae</taxon>
        <taxon>Tetranychoidea</taxon>
        <taxon>Tetranychidae</taxon>
        <taxon>Tetranychus</taxon>
    </lineage>
</organism>
<keyword evidence="2" id="KW-1185">Reference proteome</keyword>
<name>T1K6W3_TETUR</name>
<sequence length="30" mass="3528">MENTARINERNTCFYQYLHPANASQKAKLD</sequence>
<dbReference type="Proteomes" id="UP000015104">
    <property type="component" value="Unassembled WGS sequence"/>
</dbReference>
<dbReference type="HOGENOM" id="CLU_3406776_0_0_1"/>
<dbReference type="AlphaFoldDB" id="T1K6W3"/>
<accession>T1K6W3</accession>
<reference evidence="2" key="1">
    <citation type="submission" date="2011-08" db="EMBL/GenBank/DDBJ databases">
        <authorList>
            <person name="Rombauts S."/>
        </authorList>
    </citation>
    <scope>NUCLEOTIDE SEQUENCE</scope>
    <source>
        <strain evidence="2">London</strain>
    </source>
</reference>
<evidence type="ECO:0000313" key="1">
    <source>
        <dbReference type="EnsemblMetazoa" id="tetur06g01950.1"/>
    </source>
</evidence>
<proteinExistence type="predicted"/>
<dbReference type="EMBL" id="CAEY01001796">
    <property type="status" value="NOT_ANNOTATED_CDS"/>
    <property type="molecule type" value="Genomic_DNA"/>
</dbReference>
<protein>
    <submittedName>
        <fullName evidence="1">Uncharacterized protein</fullName>
    </submittedName>
</protein>
<dbReference type="EnsemblMetazoa" id="tetur06g01950.1">
    <property type="protein sequence ID" value="tetur06g01950.1"/>
    <property type="gene ID" value="tetur06g01950"/>
</dbReference>